<evidence type="ECO:0000256" key="9">
    <source>
        <dbReference type="RuleBase" id="RU369079"/>
    </source>
</evidence>
<dbReference type="PANTHER" id="PTHR35011">
    <property type="entry name" value="2,3-DIKETO-L-GULONATE TRAP TRANSPORTER SMALL PERMEASE PROTEIN YIAM"/>
    <property type="match status" value="1"/>
</dbReference>
<comment type="subcellular location">
    <subcellularLocation>
        <location evidence="1 9">Cell inner membrane</location>
        <topology evidence="1 9">Multi-pass membrane protein</topology>
    </subcellularLocation>
</comment>
<dbReference type="OrthoDB" id="4964541at2"/>
<evidence type="ECO:0000313" key="12">
    <source>
        <dbReference type="Proteomes" id="UP000240243"/>
    </source>
</evidence>
<feature type="domain" description="Tripartite ATP-independent periplasmic transporters DctQ component" evidence="10">
    <location>
        <begin position="23"/>
        <end position="149"/>
    </location>
</feature>
<comment type="function">
    <text evidence="9">Part of the tripartite ATP-independent periplasmic (TRAP) transport system.</text>
</comment>
<keyword evidence="2 9" id="KW-0813">Transport</keyword>
<comment type="subunit">
    <text evidence="9">The complex comprises the extracytoplasmic solute receptor protein and the two transmembrane proteins.</text>
</comment>
<keyword evidence="6 9" id="KW-1133">Transmembrane helix</keyword>
<accession>A0A2P7R1M5</accession>
<evidence type="ECO:0000256" key="6">
    <source>
        <dbReference type="ARBA" id="ARBA00022989"/>
    </source>
</evidence>
<dbReference type="Proteomes" id="UP000240243">
    <property type="component" value="Unassembled WGS sequence"/>
</dbReference>
<dbReference type="EMBL" id="PXYG01000007">
    <property type="protein sequence ID" value="PSJ44123.1"/>
    <property type="molecule type" value="Genomic_DNA"/>
</dbReference>
<keyword evidence="4 9" id="KW-0997">Cell inner membrane</keyword>
<feature type="transmembrane region" description="Helical" evidence="9">
    <location>
        <begin position="47"/>
        <end position="66"/>
    </location>
</feature>
<reference evidence="11 12" key="1">
    <citation type="submission" date="2018-03" db="EMBL/GenBank/DDBJ databases">
        <title>The draft genome of Zobellella sp. 59N8.</title>
        <authorList>
            <person name="Liu L."/>
            <person name="Li L."/>
            <person name="Zhang X."/>
            <person name="Liang L."/>
            <person name="Wang T."/>
        </authorList>
    </citation>
    <scope>NUCLEOTIDE SEQUENCE [LARGE SCALE GENOMIC DNA]</scope>
    <source>
        <strain evidence="11 12">59N8</strain>
    </source>
</reference>
<dbReference type="InterPro" id="IPR055348">
    <property type="entry name" value="DctQ"/>
</dbReference>
<name>A0A2P7R1M5_9GAMM</name>
<dbReference type="PANTHER" id="PTHR35011:SF2">
    <property type="entry name" value="2,3-DIKETO-L-GULONATE TRAP TRANSPORTER SMALL PERMEASE PROTEIN YIAM"/>
    <property type="match status" value="1"/>
</dbReference>
<keyword evidence="12" id="KW-1185">Reference proteome</keyword>
<keyword evidence="3" id="KW-1003">Cell membrane</keyword>
<evidence type="ECO:0000256" key="8">
    <source>
        <dbReference type="ARBA" id="ARBA00038436"/>
    </source>
</evidence>
<comment type="similarity">
    <text evidence="8 9">Belongs to the TRAP transporter small permease family.</text>
</comment>
<sequence length="160" mass="17174">MNKLTRYYRTLLALLTGGSLLAIFLVVFASSLSRYAVNAPLLWSEEFARYTMIYGTMFGASLAYIEGRQIGFNLLTDLLSARAQARLALLVHLATLAVGVIVAYAGYVFFTTRGSLMSTGLGIPMAYAQAALSLGGVLLALTALICFLNGAHALRHGEES</sequence>
<evidence type="ECO:0000259" key="10">
    <source>
        <dbReference type="Pfam" id="PF04290"/>
    </source>
</evidence>
<feature type="transmembrane region" description="Helical" evidence="9">
    <location>
        <begin position="87"/>
        <end position="110"/>
    </location>
</feature>
<evidence type="ECO:0000313" key="11">
    <source>
        <dbReference type="EMBL" id="PSJ44123.1"/>
    </source>
</evidence>
<dbReference type="Pfam" id="PF04290">
    <property type="entry name" value="DctQ"/>
    <property type="match status" value="1"/>
</dbReference>
<dbReference type="GO" id="GO:0005886">
    <property type="term" value="C:plasma membrane"/>
    <property type="evidence" value="ECO:0007669"/>
    <property type="project" value="UniProtKB-SubCell"/>
</dbReference>
<feature type="transmembrane region" description="Helical" evidence="9">
    <location>
        <begin position="130"/>
        <end position="151"/>
    </location>
</feature>
<evidence type="ECO:0000256" key="3">
    <source>
        <dbReference type="ARBA" id="ARBA00022475"/>
    </source>
</evidence>
<comment type="caution">
    <text evidence="11">The sequence shown here is derived from an EMBL/GenBank/DDBJ whole genome shotgun (WGS) entry which is preliminary data.</text>
</comment>
<evidence type="ECO:0000256" key="5">
    <source>
        <dbReference type="ARBA" id="ARBA00022692"/>
    </source>
</evidence>
<evidence type="ECO:0000256" key="1">
    <source>
        <dbReference type="ARBA" id="ARBA00004429"/>
    </source>
</evidence>
<proteinExistence type="inferred from homology"/>
<dbReference type="InterPro" id="IPR007387">
    <property type="entry name" value="TRAP_DctQ"/>
</dbReference>
<dbReference type="GO" id="GO:0015740">
    <property type="term" value="P:C4-dicarboxylate transport"/>
    <property type="evidence" value="ECO:0007669"/>
    <property type="project" value="TreeGrafter"/>
</dbReference>
<evidence type="ECO:0000256" key="2">
    <source>
        <dbReference type="ARBA" id="ARBA00022448"/>
    </source>
</evidence>
<evidence type="ECO:0000256" key="7">
    <source>
        <dbReference type="ARBA" id="ARBA00023136"/>
    </source>
</evidence>
<feature type="transmembrane region" description="Helical" evidence="9">
    <location>
        <begin position="12"/>
        <end position="35"/>
    </location>
</feature>
<evidence type="ECO:0000256" key="4">
    <source>
        <dbReference type="ARBA" id="ARBA00022519"/>
    </source>
</evidence>
<dbReference type="AlphaFoldDB" id="A0A2P7R1M5"/>
<keyword evidence="7 9" id="KW-0472">Membrane</keyword>
<protein>
    <recommendedName>
        <fullName evidence="9">TRAP transporter small permease protein</fullName>
    </recommendedName>
</protein>
<organism evidence="11 12">
    <name type="scientific">Zobellella endophytica</name>
    <dbReference type="NCBI Taxonomy" id="2116700"/>
    <lineage>
        <taxon>Bacteria</taxon>
        <taxon>Pseudomonadati</taxon>
        <taxon>Pseudomonadota</taxon>
        <taxon>Gammaproteobacteria</taxon>
        <taxon>Aeromonadales</taxon>
        <taxon>Aeromonadaceae</taxon>
        <taxon>Zobellella</taxon>
    </lineage>
</organism>
<dbReference type="RefSeq" id="WP_106730575.1">
    <property type="nucleotide sequence ID" value="NZ_PXYG01000007.1"/>
</dbReference>
<gene>
    <name evidence="11" type="ORF">C7H85_15375</name>
</gene>
<keyword evidence="5 9" id="KW-0812">Transmembrane</keyword>
<dbReference type="GO" id="GO:0022857">
    <property type="term" value="F:transmembrane transporter activity"/>
    <property type="evidence" value="ECO:0007669"/>
    <property type="project" value="UniProtKB-UniRule"/>
</dbReference>